<dbReference type="PANTHER" id="PTHR41244:SF1">
    <property type="entry name" value="GLYCOSYLTRANSFERASE"/>
    <property type="match status" value="1"/>
</dbReference>
<name>A0A315Y3I9_RUMFL</name>
<dbReference type="CDD" id="cd11579">
    <property type="entry name" value="Glyco_tran_WbsX"/>
    <property type="match status" value="1"/>
</dbReference>
<evidence type="ECO:0000313" key="2">
    <source>
        <dbReference type="Proteomes" id="UP000245720"/>
    </source>
</evidence>
<dbReference type="EMBL" id="QGDI01000003">
    <property type="protein sequence ID" value="PWJ14133.1"/>
    <property type="molecule type" value="Genomic_DNA"/>
</dbReference>
<dbReference type="PANTHER" id="PTHR41244">
    <property type="entry name" value="RHAMNAN SYNTHESIS F"/>
    <property type="match status" value="1"/>
</dbReference>
<dbReference type="Gene3D" id="3.20.20.80">
    <property type="entry name" value="Glycosidases"/>
    <property type="match status" value="1"/>
</dbReference>
<evidence type="ECO:0008006" key="3">
    <source>
        <dbReference type="Google" id="ProtNLM"/>
    </source>
</evidence>
<reference evidence="1 2" key="1">
    <citation type="submission" date="2018-05" db="EMBL/GenBank/DDBJ databases">
        <title>The Hungate 1000. A catalogue of reference genomes from the rumen microbiome.</title>
        <authorList>
            <person name="Kelly W."/>
        </authorList>
    </citation>
    <scope>NUCLEOTIDE SEQUENCE [LARGE SCALE GENOMIC DNA]</scope>
    <source>
        <strain evidence="1 2">SAb67</strain>
    </source>
</reference>
<evidence type="ECO:0000313" key="1">
    <source>
        <dbReference type="EMBL" id="PWJ14133.1"/>
    </source>
</evidence>
<sequence>MDKVKVFAMYLPQYHETEENNRFWGKGFSDWVSVKKAVPLFDGHDQPKKPLDGYYYDLSKKEDIVRQAELAKKYGVSGFGIYHYWFSSEKQALTRPAEIILENKDIDVPFFFAWDNASWKRTWSSVKGNDWSPLMDEKKGAAESGPEILIEYKEGTEKDWKKHFDFLLPYFKDERYIKDSGKPLFLIYNYSPDTEKMAAYWNKLAVSEGFAGVEVVYSYNPFHGIPSSAKKFRYEPLYSGWGRFIDRLGRLFRRHKVQTEVKTYSYDDVWERIIANARRCRDKNTYYGAFVSYDDTPRRGSKGKAVLGATPEKFCGYLRRLREICSRQGKNYIFLTAWNEWGEGAYLEPDSVSAYAYLEAYQKSAE</sequence>
<protein>
    <recommendedName>
        <fullName evidence="3">Glycosyltransferase WbsX</fullName>
    </recommendedName>
</protein>
<organism evidence="1 2">
    <name type="scientific">Ruminococcus flavefaciens</name>
    <dbReference type="NCBI Taxonomy" id="1265"/>
    <lineage>
        <taxon>Bacteria</taxon>
        <taxon>Bacillati</taxon>
        <taxon>Bacillota</taxon>
        <taxon>Clostridia</taxon>
        <taxon>Eubacteriales</taxon>
        <taxon>Oscillospiraceae</taxon>
        <taxon>Ruminococcus</taxon>
    </lineage>
</organism>
<dbReference type="InterPro" id="IPR032719">
    <property type="entry name" value="WbsX"/>
</dbReference>
<comment type="caution">
    <text evidence="1">The sequence shown here is derived from an EMBL/GenBank/DDBJ whole genome shotgun (WGS) entry which is preliminary data.</text>
</comment>
<dbReference type="Proteomes" id="UP000245720">
    <property type="component" value="Unassembled WGS sequence"/>
</dbReference>
<accession>A0A315Y3I9</accession>
<dbReference type="AlphaFoldDB" id="A0A315Y3I9"/>
<gene>
    <name evidence="1" type="ORF">IE37_01066</name>
</gene>
<dbReference type="RefSeq" id="WP_109725905.1">
    <property type="nucleotide sequence ID" value="NZ_QGDI01000003.1"/>
</dbReference>
<dbReference type="OrthoDB" id="9816424at2"/>
<proteinExistence type="predicted"/>
<dbReference type="Pfam" id="PF14307">
    <property type="entry name" value="Glyco_tran_WbsX"/>
    <property type="match status" value="1"/>
</dbReference>